<keyword evidence="1" id="KW-0472">Membrane</keyword>
<comment type="caution">
    <text evidence="2">The sequence shown here is derived from an EMBL/GenBank/DDBJ whole genome shotgun (WGS) entry which is preliminary data.</text>
</comment>
<evidence type="ECO:0000313" key="3">
    <source>
        <dbReference type="Proteomes" id="UP001610444"/>
    </source>
</evidence>
<evidence type="ECO:0000256" key="1">
    <source>
        <dbReference type="SAM" id="Phobius"/>
    </source>
</evidence>
<protein>
    <submittedName>
        <fullName evidence="2">Uncharacterized protein</fullName>
    </submittedName>
</protein>
<dbReference type="RefSeq" id="XP_070892230.1">
    <property type="nucleotide sequence ID" value="XM_071047446.1"/>
</dbReference>
<accession>A0ABR4J9M3</accession>
<proteinExistence type="predicted"/>
<keyword evidence="1" id="KW-0812">Transmembrane</keyword>
<dbReference type="Proteomes" id="UP001610444">
    <property type="component" value="Unassembled WGS sequence"/>
</dbReference>
<name>A0ABR4J9M3_9EURO</name>
<organism evidence="2 3">
    <name type="scientific">Aspergillus pseudodeflectus</name>
    <dbReference type="NCBI Taxonomy" id="176178"/>
    <lineage>
        <taxon>Eukaryota</taxon>
        <taxon>Fungi</taxon>
        <taxon>Dikarya</taxon>
        <taxon>Ascomycota</taxon>
        <taxon>Pezizomycotina</taxon>
        <taxon>Eurotiomycetes</taxon>
        <taxon>Eurotiomycetidae</taxon>
        <taxon>Eurotiales</taxon>
        <taxon>Aspergillaceae</taxon>
        <taxon>Aspergillus</taxon>
        <taxon>Aspergillus subgen. Nidulantes</taxon>
    </lineage>
</organism>
<gene>
    <name evidence="2" type="ORF">BJX68DRAFT_273384</name>
</gene>
<keyword evidence="3" id="KW-1185">Reference proteome</keyword>
<evidence type="ECO:0000313" key="2">
    <source>
        <dbReference type="EMBL" id="KAL2836753.1"/>
    </source>
</evidence>
<feature type="transmembrane region" description="Helical" evidence="1">
    <location>
        <begin position="91"/>
        <end position="114"/>
    </location>
</feature>
<dbReference type="EMBL" id="JBFXLR010000109">
    <property type="protein sequence ID" value="KAL2836753.1"/>
    <property type="molecule type" value="Genomic_DNA"/>
</dbReference>
<keyword evidence="1" id="KW-1133">Transmembrane helix</keyword>
<dbReference type="GeneID" id="98162610"/>
<sequence>MVYRRPSLCRRLTPYLDTHPATDTYTDTGYMPIPEGYVLVDGDDQTQTVGLGHKPRPRKRDYVRQVLTKACARARPVVRYSGKVIKFAGRVGLVIFEIVKQTGVVIWAVLVVVAEGM</sequence>
<reference evidence="2 3" key="1">
    <citation type="submission" date="2024-07" db="EMBL/GenBank/DDBJ databases">
        <title>Section-level genome sequencing and comparative genomics of Aspergillus sections Usti and Cavernicolus.</title>
        <authorList>
            <consortium name="Lawrence Berkeley National Laboratory"/>
            <person name="Nybo J.L."/>
            <person name="Vesth T.C."/>
            <person name="Theobald S."/>
            <person name="Frisvad J.C."/>
            <person name="Larsen T.O."/>
            <person name="Kjaerboelling I."/>
            <person name="Rothschild-Mancinelli K."/>
            <person name="Lyhne E.K."/>
            <person name="Kogle M.E."/>
            <person name="Barry K."/>
            <person name="Clum A."/>
            <person name="Na H."/>
            <person name="Ledsgaard L."/>
            <person name="Lin J."/>
            <person name="Lipzen A."/>
            <person name="Kuo A."/>
            <person name="Riley R."/>
            <person name="Mondo S."/>
            <person name="LaButti K."/>
            <person name="Haridas S."/>
            <person name="Pangalinan J."/>
            <person name="Salamov A.A."/>
            <person name="Simmons B.A."/>
            <person name="Magnuson J.K."/>
            <person name="Chen J."/>
            <person name="Drula E."/>
            <person name="Henrissat B."/>
            <person name="Wiebenga A."/>
            <person name="Lubbers R.J."/>
            <person name="Gomes A.C."/>
            <person name="Macurrencykelacurrency M.R."/>
            <person name="Stajich J."/>
            <person name="Grigoriev I.V."/>
            <person name="Mortensen U.H."/>
            <person name="De vries R.P."/>
            <person name="Baker S.E."/>
            <person name="Andersen M.R."/>
        </authorList>
    </citation>
    <scope>NUCLEOTIDE SEQUENCE [LARGE SCALE GENOMIC DNA]</scope>
    <source>
        <strain evidence="2 3">CBS 756.74</strain>
    </source>
</reference>